<proteinExistence type="predicted"/>
<name>A0ABV8TSW0_9ACTN</name>
<dbReference type="Proteomes" id="UP001595823">
    <property type="component" value="Unassembled WGS sequence"/>
</dbReference>
<sequence>MVFRRNKLDPAQLAEFEEILIGLDKELFEALAAERTPVLAESMLVSEVLPVENLDVLSSGQIVQRLVSHIASFGDTGALLALSALSTTRFRGLNNAASRAASELRANGVETPEWAEELTEKVRSIETIYSHADDSNQTWILAIFQRGERQDAFFLTLDEDFCGEVLDIVPLDAENIPEVAAQMRAGTFLEGDVKVVTENFPRGRAAFYLTSALETSMDHRAGILADPRLTDEERFQEAMESSLIALLAFRLSRADLLSTDGSHGAHVLSDRPEDCPLNR</sequence>
<reference evidence="2" key="1">
    <citation type="journal article" date="2019" name="Int. J. Syst. Evol. Microbiol.">
        <title>The Global Catalogue of Microorganisms (GCM) 10K type strain sequencing project: providing services to taxonomists for standard genome sequencing and annotation.</title>
        <authorList>
            <consortium name="The Broad Institute Genomics Platform"/>
            <consortium name="The Broad Institute Genome Sequencing Center for Infectious Disease"/>
            <person name="Wu L."/>
            <person name="Ma J."/>
        </authorList>
    </citation>
    <scope>NUCLEOTIDE SEQUENCE [LARGE SCALE GENOMIC DNA]</scope>
    <source>
        <strain evidence="2">IBRC-M 10908</strain>
    </source>
</reference>
<keyword evidence="2" id="KW-1185">Reference proteome</keyword>
<gene>
    <name evidence="1" type="ORF">ACFPET_01280</name>
</gene>
<dbReference type="EMBL" id="JBHSDK010000001">
    <property type="protein sequence ID" value="MFC4333825.1"/>
    <property type="molecule type" value="Genomic_DNA"/>
</dbReference>
<evidence type="ECO:0000313" key="1">
    <source>
        <dbReference type="EMBL" id="MFC4333825.1"/>
    </source>
</evidence>
<evidence type="ECO:0008006" key="3">
    <source>
        <dbReference type="Google" id="ProtNLM"/>
    </source>
</evidence>
<protein>
    <recommendedName>
        <fullName evidence="3">GAF domain-containing protein</fullName>
    </recommendedName>
</protein>
<organism evidence="1 2">
    <name type="scientific">Salininema proteolyticum</name>
    <dbReference type="NCBI Taxonomy" id="1607685"/>
    <lineage>
        <taxon>Bacteria</taxon>
        <taxon>Bacillati</taxon>
        <taxon>Actinomycetota</taxon>
        <taxon>Actinomycetes</taxon>
        <taxon>Glycomycetales</taxon>
        <taxon>Glycomycetaceae</taxon>
        <taxon>Salininema</taxon>
    </lineage>
</organism>
<comment type="caution">
    <text evidence="1">The sequence shown here is derived from an EMBL/GenBank/DDBJ whole genome shotgun (WGS) entry which is preliminary data.</text>
</comment>
<evidence type="ECO:0000313" key="2">
    <source>
        <dbReference type="Proteomes" id="UP001595823"/>
    </source>
</evidence>
<dbReference type="RefSeq" id="WP_380617554.1">
    <property type="nucleotide sequence ID" value="NZ_JBHSDK010000001.1"/>
</dbReference>
<accession>A0ABV8TSW0</accession>